<dbReference type="Proteomes" id="UP000533476">
    <property type="component" value="Unassembled WGS sequence"/>
</dbReference>
<gene>
    <name evidence="2" type="ORF">HIJ39_19250</name>
</gene>
<accession>A0A7Y0L706</accession>
<proteinExistence type="predicted"/>
<comment type="caution">
    <text evidence="2">The sequence shown here is derived from an EMBL/GenBank/DDBJ whole genome shotgun (WGS) entry which is preliminary data.</text>
</comment>
<dbReference type="RefSeq" id="WP_169102604.1">
    <property type="nucleotide sequence ID" value="NZ_JABBVZ010000113.1"/>
</dbReference>
<name>A0A7Y0L706_9FIRM</name>
<protein>
    <submittedName>
        <fullName evidence="2">Uncharacterized protein</fullName>
    </submittedName>
</protein>
<dbReference type="AlphaFoldDB" id="A0A7Y0L706"/>
<reference evidence="2 3" key="1">
    <citation type="submission" date="2020-04" db="EMBL/GenBank/DDBJ databases">
        <authorList>
            <person name="Zhang R."/>
            <person name="Schippers A."/>
        </authorList>
    </citation>
    <scope>NUCLEOTIDE SEQUENCE [LARGE SCALE GENOMIC DNA]</scope>
    <source>
        <strain evidence="2 3">DSM 109850</strain>
    </source>
</reference>
<evidence type="ECO:0000313" key="2">
    <source>
        <dbReference type="EMBL" id="NMP24462.1"/>
    </source>
</evidence>
<keyword evidence="3" id="KW-1185">Reference proteome</keyword>
<dbReference type="EMBL" id="JABBVZ010000113">
    <property type="protein sequence ID" value="NMP24462.1"/>
    <property type="molecule type" value="Genomic_DNA"/>
</dbReference>
<organism evidence="2 3">
    <name type="scientific">Sulfobacillus harzensis</name>
    <dbReference type="NCBI Taxonomy" id="2729629"/>
    <lineage>
        <taxon>Bacteria</taxon>
        <taxon>Bacillati</taxon>
        <taxon>Bacillota</taxon>
        <taxon>Clostridia</taxon>
        <taxon>Eubacteriales</taxon>
        <taxon>Clostridiales Family XVII. Incertae Sedis</taxon>
        <taxon>Sulfobacillus</taxon>
    </lineage>
</organism>
<evidence type="ECO:0000313" key="3">
    <source>
        <dbReference type="Proteomes" id="UP000533476"/>
    </source>
</evidence>
<feature type="compositionally biased region" description="Pro residues" evidence="1">
    <location>
        <begin position="63"/>
        <end position="74"/>
    </location>
</feature>
<evidence type="ECO:0000256" key="1">
    <source>
        <dbReference type="SAM" id="MobiDB-lite"/>
    </source>
</evidence>
<feature type="region of interest" description="Disordered" evidence="1">
    <location>
        <begin position="57"/>
        <end position="76"/>
    </location>
</feature>
<sequence>MQSVRIYFDDEDAALVSAIAAMPKGERSTRLKALIGLALSGTGGLLVRIEALERRMDALGQQSPPPAEATPRPAPTVDAQKAAIGLFKKFGALDEDS</sequence>